<dbReference type="PROSITE" id="PS00086">
    <property type="entry name" value="CYTOCHROME_P450"/>
    <property type="match status" value="1"/>
</dbReference>
<dbReference type="Proteomes" id="UP000729701">
    <property type="component" value="Unassembled WGS sequence"/>
</dbReference>
<evidence type="ECO:0000256" key="8">
    <source>
        <dbReference type="RuleBase" id="RU000461"/>
    </source>
</evidence>
<feature type="binding site" description="axial binding residue" evidence="7">
    <location>
        <position position="407"/>
    </location>
    <ligand>
        <name>heme</name>
        <dbReference type="ChEBI" id="CHEBI:30413"/>
    </ligand>
    <ligandPart>
        <name>Fe</name>
        <dbReference type="ChEBI" id="CHEBI:18248"/>
    </ligandPart>
</feature>
<protein>
    <submittedName>
        <fullName evidence="10">Cytochrome P450</fullName>
    </submittedName>
</protein>
<dbReference type="PANTHER" id="PTHR24291">
    <property type="entry name" value="CYTOCHROME P450 FAMILY 4"/>
    <property type="match status" value="1"/>
</dbReference>
<dbReference type="GO" id="GO:0005506">
    <property type="term" value="F:iron ion binding"/>
    <property type="evidence" value="ECO:0007669"/>
    <property type="project" value="InterPro"/>
</dbReference>
<organism evidence="10 11">
    <name type="scientific">Cyanomargarita calcarea GSE-NOS-MK-12-04C</name>
    <dbReference type="NCBI Taxonomy" id="2839659"/>
    <lineage>
        <taxon>Bacteria</taxon>
        <taxon>Bacillati</taxon>
        <taxon>Cyanobacteriota</taxon>
        <taxon>Cyanophyceae</taxon>
        <taxon>Nostocales</taxon>
        <taxon>Cyanomargaritaceae</taxon>
        <taxon>Cyanomargarita</taxon>
    </lineage>
</organism>
<comment type="similarity">
    <text evidence="1 8">Belongs to the cytochrome P450 family.</text>
</comment>
<feature type="region of interest" description="Disordered" evidence="9">
    <location>
        <begin position="1"/>
        <end position="22"/>
    </location>
</feature>
<dbReference type="SUPFAM" id="SSF48264">
    <property type="entry name" value="Cytochrome P450"/>
    <property type="match status" value="1"/>
</dbReference>
<dbReference type="InterPro" id="IPR017972">
    <property type="entry name" value="Cyt_P450_CS"/>
</dbReference>
<dbReference type="GO" id="GO:0020037">
    <property type="term" value="F:heme binding"/>
    <property type="evidence" value="ECO:0007669"/>
    <property type="project" value="InterPro"/>
</dbReference>
<evidence type="ECO:0000313" key="11">
    <source>
        <dbReference type="Proteomes" id="UP000729701"/>
    </source>
</evidence>
<keyword evidence="3 7" id="KW-0479">Metal-binding</keyword>
<dbReference type="Gene3D" id="1.10.630.10">
    <property type="entry name" value="Cytochrome P450"/>
    <property type="match status" value="1"/>
</dbReference>
<dbReference type="PRINTS" id="PR00463">
    <property type="entry name" value="EP450I"/>
</dbReference>
<gene>
    <name evidence="10" type="ORF">KME60_29330</name>
</gene>
<evidence type="ECO:0000256" key="9">
    <source>
        <dbReference type="SAM" id="MobiDB-lite"/>
    </source>
</evidence>
<comment type="caution">
    <text evidence="10">The sequence shown here is derived from an EMBL/GenBank/DDBJ whole genome shotgun (WGS) entry which is preliminary data.</text>
</comment>
<keyword evidence="2 7" id="KW-0349">Heme</keyword>
<evidence type="ECO:0000313" key="10">
    <source>
        <dbReference type="EMBL" id="MBW4671414.1"/>
    </source>
</evidence>
<dbReference type="CDD" id="cd20620">
    <property type="entry name" value="CYP132-like"/>
    <property type="match status" value="1"/>
</dbReference>
<evidence type="ECO:0000256" key="4">
    <source>
        <dbReference type="ARBA" id="ARBA00023002"/>
    </source>
</evidence>
<evidence type="ECO:0000256" key="1">
    <source>
        <dbReference type="ARBA" id="ARBA00010617"/>
    </source>
</evidence>
<reference evidence="10" key="2">
    <citation type="journal article" date="2022" name="Microbiol. Resour. Announc.">
        <title>Metagenome Sequencing to Explore Phylogenomics of Terrestrial Cyanobacteria.</title>
        <authorList>
            <person name="Ward R.D."/>
            <person name="Stajich J.E."/>
            <person name="Johansen J.R."/>
            <person name="Huntemann M."/>
            <person name="Clum A."/>
            <person name="Foster B."/>
            <person name="Foster B."/>
            <person name="Roux S."/>
            <person name="Palaniappan K."/>
            <person name="Varghese N."/>
            <person name="Mukherjee S."/>
            <person name="Reddy T.B.K."/>
            <person name="Daum C."/>
            <person name="Copeland A."/>
            <person name="Chen I.A."/>
            <person name="Ivanova N.N."/>
            <person name="Kyrpides N.C."/>
            <person name="Shapiro N."/>
            <person name="Eloe-Fadrosh E.A."/>
            <person name="Pietrasiak N."/>
        </authorList>
    </citation>
    <scope>NUCLEOTIDE SEQUENCE</scope>
    <source>
        <strain evidence="10">GSE-NOS-MK-12-04C</strain>
    </source>
</reference>
<dbReference type="InterPro" id="IPR050196">
    <property type="entry name" value="Cytochrome_P450_Monoox"/>
</dbReference>
<feature type="compositionally biased region" description="Polar residues" evidence="9">
    <location>
        <begin position="1"/>
        <end position="19"/>
    </location>
</feature>
<dbReference type="PRINTS" id="PR00385">
    <property type="entry name" value="P450"/>
</dbReference>
<reference evidence="10" key="1">
    <citation type="submission" date="2021-05" db="EMBL/GenBank/DDBJ databases">
        <authorList>
            <person name="Pietrasiak N."/>
            <person name="Ward R."/>
            <person name="Stajich J.E."/>
            <person name="Kurbessoian T."/>
        </authorList>
    </citation>
    <scope>NUCLEOTIDE SEQUENCE</scope>
    <source>
        <strain evidence="10">GSE-NOS-MK-12-04C</strain>
    </source>
</reference>
<dbReference type="AlphaFoldDB" id="A0A951UVR0"/>
<dbReference type="PANTHER" id="PTHR24291:SF50">
    <property type="entry name" value="BIFUNCTIONAL ALBAFLAVENONE MONOOXYGENASE_TERPENE SYNTHASE"/>
    <property type="match status" value="1"/>
</dbReference>
<accession>A0A951UVR0</accession>
<dbReference type="EMBL" id="JAHHGZ010000044">
    <property type="protein sequence ID" value="MBW4671414.1"/>
    <property type="molecule type" value="Genomic_DNA"/>
</dbReference>
<keyword evidence="6 8" id="KW-0503">Monooxygenase</keyword>
<keyword evidence="4 8" id="KW-0560">Oxidoreductase</keyword>
<evidence type="ECO:0000256" key="6">
    <source>
        <dbReference type="ARBA" id="ARBA00023033"/>
    </source>
</evidence>
<evidence type="ECO:0000256" key="3">
    <source>
        <dbReference type="ARBA" id="ARBA00022723"/>
    </source>
</evidence>
<sequence>MLDTKPSNIPTQKLQNLSSLPHPKGSFIAGHAADFGRDPLGFLTKCAREYGEIIPLRFANNPAVFVTNPAYVERFLKDRELFVKPQLLKRLHDLLGQGLLTSEGETWFRQRRLAQPVFHQKRIATYGEVMVDYTEQMLASWKDGETREIQGEMMRLTFNIVMKILFSSDVTEEQAQSVTHAMSVAADWLMVARKALIPYLSDRFPSPLNLRYKSAMRQMDKHIYAIIQQRRTSGENPGDLLSMMMQAQDEDDGSRMSDKQLRDEIATLIFAGHETSANTLTWAWMLLSENPEVLAKLKQELKEVLGDRSPTIADLPSLRYTNLVIKESMRLYPVVWNMFSETSADCEIGGYHVPAGCTIIGSQWVMQRDPRFWEQPEVFNPDRWAGDLEKQLPRGVYVPFGDGPRICIGRSFALMEVVLLLAAIAQKFELTLVPGQTIIPQPTITLQPKDGIKMVLKKLSTSKI</sequence>
<proteinExistence type="inferred from homology"/>
<dbReference type="InterPro" id="IPR036396">
    <property type="entry name" value="Cyt_P450_sf"/>
</dbReference>
<dbReference type="InterPro" id="IPR002401">
    <property type="entry name" value="Cyt_P450_E_grp-I"/>
</dbReference>
<dbReference type="InterPro" id="IPR001128">
    <property type="entry name" value="Cyt_P450"/>
</dbReference>
<evidence type="ECO:0000256" key="2">
    <source>
        <dbReference type="ARBA" id="ARBA00022617"/>
    </source>
</evidence>
<evidence type="ECO:0000256" key="7">
    <source>
        <dbReference type="PIRSR" id="PIRSR602401-1"/>
    </source>
</evidence>
<dbReference type="GO" id="GO:0004497">
    <property type="term" value="F:monooxygenase activity"/>
    <property type="evidence" value="ECO:0007669"/>
    <property type="project" value="UniProtKB-KW"/>
</dbReference>
<name>A0A951UVR0_9CYAN</name>
<dbReference type="GO" id="GO:0016705">
    <property type="term" value="F:oxidoreductase activity, acting on paired donors, with incorporation or reduction of molecular oxygen"/>
    <property type="evidence" value="ECO:0007669"/>
    <property type="project" value="InterPro"/>
</dbReference>
<comment type="cofactor">
    <cofactor evidence="7">
        <name>heme</name>
        <dbReference type="ChEBI" id="CHEBI:30413"/>
    </cofactor>
</comment>
<dbReference type="Pfam" id="PF00067">
    <property type="entry name" value="p450"/>
    <property type="match status" value="1"/>
</dbReference>
<keyword evidence="5 7" id="KW-0408">Iron</keyword>
<evidence type="ECO:0000256" key="5">
    <source>
        <dbReference type="ARBA" id="ARBA00023004"/>
    </source>
</evidence>